<dbReference type="Proteomes" id="UP000485058">
    <property type="component" value="Unassembled WGS sequence"/>
</dbReference>
<gene>
    <name evidence="1" type="ORF">HaLaN_02640</name>
</gene>
<proteinExistence type="predicted"/>
<keyword evidence="2" id="KW-1185">Reference proteome</keyword>
<evidence type="ECO:0008006" key="3">
    <source>
        <dbReference type="Google" id="ProtNLM"/>
    </source>
</evidence>
<dbReference type="InterPro" id="IPR011990">
    <property type="entry name" value="TPR-like_helical_dom_sf"/>
</dbReference>
<protein>
    <recommendedName>
        <fullName evidence="3">TPR_REGION domain-containing protein</fullName>
    </recommendedName>
</protein>
<name>A0A699YCB8_HAELA</name>
<feature type="non-terminal residue" evidence="1">
    <location>
        <position position="171"/>
    </location>
</feature>
<sequence>VPPALLLPGSEEGEGRAWLLRGGLRAVALYLQAGQVEAAEALAGNLAALMPESGSVWEACGRCALARSPPDLAAALAALEEGNARDPEDGQLWASLALRADRWGQWGAGQQAGRAAAASCCQRGEWARAAALLQQALELGADCFQVHRLLAEVWAARQEPAQARQHLGLAS</sequence>
<dbReference type="EMBL" id="BLLF01000115">
    <property type="protein sequence ID" value="GFH07787.1"/>
    <property type="molecule type" value="Genomic_DNA"/>
</dbReference>
<organism evidence="1 2">
    <name type="scientific">Haematococcus lacustris</name>
    <name type="common">Green alga</name>
    <name type="synonym">Haematococcus pluvialis</name>
    <dbReference type="NCBI Taxonomy" id="44745"/>
    <lineage>
        <taxon>Eukaryota</taxon>
        <taxon>Viridiplantae</taxon>
        <taxon>Chlorophyta</taxon>
        <taxon>core chlorophytes</taxon>
        <taxon>Chlorophyceae</taxon>
        <taxon>CS clade</taxon>
        <taxon>Chlamydomonadales</taxon>
        <taxon>Haematococcaceae</taxon>
        <taxon>Haematococcus</taxon>
    </lineage>
</organism>
<reference evidence="1 2" key="1">
    <citation type="submission" date="2020-02" db="EMBL/GenBank/DDBJ databases">
        <title>Draft genome sequence of Haematococcus lacustris strain NIES-144.</title>
        <authorList>
            <person name="Morimoto D."/>
            <person name="Nakagawa S."/>
            <person name="Yoshida T."/>
            <person name="Sawayama S."/>
        </authorList>
    </citation>
    <scope>NUCLEOTIDE SEQUENCE [LARGE SCALE GENOMIC DNA]</scope>
    <source>
        <strain evidence="1 2">NIES-144</strain>
    </source>
</reference>
<comment type="caution">
    <text evidence="1">The sequence shown here is derived from an EMBL/GenBank/DDBJ whole genome shotgun (WGS) entry which is preliminary data.</text>
</comment>
<dbReference type="AlphaFoldDB" id="A0A699YCB8"/>
<evidence type="ECO:0000313" key="2">
    <source>
        <dbReference type="Proteomes" id="UP000485058"/>
    </source>
</evidence>
<evidence type="ECO:0000313" key="1">
    <source>
        <dbReference type="EMBL" id="GFH07787.1"/>
    </source>
</evidence>
<dbReference type="Gene3D" id="1.25.40.10">
    <property type="entry name" value="Tetratricopeptide repeat domain"/>
    <property type="match status" value="1"/>
</dbReference>
<accession>A0A699YCB8</accession>
<feature type="non-terminal residue" evidence="1">
    <location>
        <position position="1"/>
    </location>
</feature>
<dbReference type="SUPFAM" id="SSF48452">
    <property type="entry name" value="TPR-like"/>
    <property type="match status" value="1"/>
</dbReference>